<proteinExistence type="predicted"/>
<name>A0A6H9GGE8_MICAE</name>
<dbReference type="EMBL" id="BJCH01000009">
    <property type="protein sequence ID" value="GCL45546.1"/>
    <property type="molecule type" value="Genomic_DNA"/>
</dbReference>
<evidence type="ECO:0000313" key="1">
    <source>
        <dbReference type="EMBL" id="GCL45546.1"/>
    </source>
</evidence>
<sequence>MKSTQSHLFTTTHWYNTCLMEALVFAVSGQTEGIIQLSLELLTSKVKSLIIERRIYS</sequence>
<organism evidence="1 2">
    <name type="scientific">Microcystis aeruginosa NIES-3787</name>
    <dbReference type="NCBI Taxonomy" id="2517782"/>
    <lineage>
        <taxon>Bacteria</taxon>
        <taxon>Bacillati</taxon>
        <taxon>Cyanobacteriota</taxon>
        <taxon>Cyanophyceae</taxon>
        <taxon>Oscillatoriophycideae</taxon>
        <taxon>Chroococcales</taxon>
        <taxon>Microcystaceae</taxon>
        <taxon>Microcystis</taxon>
    </lineage>
</organism>
<dbReference type="Proteomes" id="UP000438874">
    <property type="component" value="Unassembled WGS sequence"/>
</dbReference>
<protein>
    <submittedName>
        <fullName evidence="1">Uncharacterized protein</fullName>
    </submittedName>
</protein>
<comment type="caution">
    <text evidence="1">The sequence shown here is derived from an EMBL/GenBank/DDBJ whole genome shotgun (WGS) entry which is preliminary data.</text>
</comment>
<dbReference type="AlphaFoldDB" id="A0A6H9GGE8"/>
<reference evidence="1 2" key="1">
    <citation type="submission" date="2019-02" db="EMBL/GenBank/DDBJ databases">
        <title>Draft genome sequence of Arthrospira platensis NIES-3787.</title>
        <authorList>
            <person name="Yamaguchi H."/>
            <person name="Suzuki S."/>
            <person name="Kawachi M."/>
        </authorList>
    </citation>
    <scope>NUCLEOTIDE SEQUENCE [LARGE SCALE GENOMIC DNA]</scope>
    <source>
        <strain evidence="1 2">NIES-3787</strain>
    </source>
</reference>
<accession>A0A6H9GGE8</accession>
<evidence type="ECO:0000313" key="2">
    <source>
        <dbReference type="Proteomes" id="UP000438874"/>
    </source>
</evidence>
<gene>
    <name evidence="1" type="ORF">NIES3787_12290</name>
</gene>